<evidence type="ECO:0000313" key="2">
    <source>
        <dbReference type="EMBL" id="KAK7370176.1"/>
    </source>
</evidence>
<comment type="caution">
    <text evidence="4">The sequence shown here is derived from an EMBL/GenBank/DDBJ whole genome shotgun (WGS) entry which is preliminary data.</text>
</comment>
<evidence type="ECO:0000313" key="3">
    <source>
        <dbReference type="EMBL" id="KAK7371531.1"/>
    </source>
</evidence>
<protein>
    <submittedName>
        <fullName evidence="4">Uncharacterized protein</fullName>
    </submittedName>
</protein>
<keyword evidence="5" id="KW-1185">Reference proteome</keyword>
<organism evidence="4 5">
    <name type="scientific">Psophocarpus tetragonolobus</name>
    <name type="common">Winged bean</name>
    <name type="synonym">Dolichos tetragonolobus</name>
    <dbReference type="NCBI Taxonomy" id="3891"/>
    <lineage>
        <taxon>Eukaryota</taxon>
        <taxon>Viridiplantae</taxon>
        <taxon>Streptophyta</taxon>
        <taxon>Embryophyta</taxon>
        <taxon>Tracheophyta</taxon>
        <taxon>Spermatophyta</taxon>
        <taxon>Magnoliopsida</taxon>
        <taxon>eudicotyledons</taxon>
        <taxon>Gunneridae</taxon>
        <taxon>Pentapetalae</taxon>
        <taxon>rosids</taxon>
        <taxon>fabids</taxon>
        <taxon>Fabales</taxon>
        <taxon>Fabaceae</taxon>
        <taxon>Papilionoideae</taxon>
        <taxon>50 kb inversion clade</taxon>
        <taxon>NPAAA clade</taxon>
        <taxon>indigoferoid/millettioid clade</taxon>
        <taxon>Phaseoleae</taxon>
        <taxon>Psophocarpus</taxon>
    </lineage>
</organism>
<dbReference type="EMBL" id="JAYMYS010000101">
    <property type="protein sequence ID" value="KAK7371531.1"/>
    <property type="molecule type" value="Genomic_DNA"/>
</dbReference>
<dbReference type="EMBL" id="JAYMYS010000207">
    <property type="protein sequence ID" value="KAK7370176.1"/>
    <property type="molecule type" value="Genomic_DNA"/>
</dbReference>
<evidence type="ECO:0000313" key="5">
    <source>
        <dbReference type="Proteomes" id="UP001386955"/>
    </source>
</evidence>
<evidence type="ECO:0000313" key="4">
    <source>
        <dbReference type="EMBL" id="KAK7381237.1"/>
    </source>
</evidence>
<dbReference type="EMBL" id="JAYMYS010000009">
    <property type="protein sequence ID" value="KAK7381237.1"/>
    <property type="molecule type" value="Genomic_DNA"/>
</dbReference>
<feature type="region of interest" description="Disordered" evidence="1">
    <location>
        <begin position="46"/>
        <end position="71"/>
    </location>
</feature>
<proteinExistence type="predicted"/>
<evidence type="ECO:0000256" key="1">
    <source>
        <dbReference type="SAM" id="MobiDB-lite"/>
    </source>
</evidence>
<reference evidence="4 5" key="1">
    <citation type="submission" date="2024-01" db="EMBL/GenBank/DDBJ databases">
        <title>The genomes of 5 underutilized Papilionoideae crops provide insights into root nodulation and disease resistanc.</title>
        <authorList>
            <person name="Jiang F."/>
        </authorList>
    </citation>
    <scope>NUCLEOTIDE SEQUENCE [LARGE SCALE GENOMIC DNA]</scope>
    <source>
        <strain evidence="4">DUOXIRENSHENG_FW03</strain>
        <tissue evidence="4">Leaves</tissue>
    </source>
</reference>
<gene>
    <name evidence="4" type="ORF">VNO78_33768</name>
    <name evidence="3" type="ORF">VNO78_36410</name>
    <name evidence="2" type="ORF">VNO78_38025</name>
</gene>
<sequence>MKKGNDLESEFSFGSHVARMLYDVSQSMSGKTGNAENKAVRCPEKKNYRSCLPDPNGKGPRPCGDYNRGCS</sequence>
<accession>A0AAN9NYS6</accession>
<dbReference type="AlphaFoldDB" id="A0AAN9NYS6"/>
<dbReference type="Proteomes" id="UP001386955">
    <property type="component" value="Unassembled WGS sequence"/>
</dbReference>
<name>A0AAN9NYS6_PSOTE</name>